<name>E0XZD2_9GAMM</name>
<feature type="domain" description="Type IV pilin Tt1218-like" evidence="2">
    <location>
        <begin position="32"/>
        <end position="105"/>
    </location>
</feature>
<dbReference type="Pfam" id="PF07963">
    <property type="entry name" value="N_methyl"/>
    <property type="match status" value="1"/>
</dbReference>
<dbReference type="NCBIfam" id="TIGR02523">
    <property type="entry name" value="type_IV_pilV"/>
    <property type="match status" value="1"/>
</dbReference>
<accession>E0XZD2</accession>
<evidence type="ECO:0000259" key="2">
    <source>
        <dbReference type="Pfam" id="PF22150"/>
    </source>
</evidence>
<dbReference type="Pfam" id="PF22150">
    <property type="entry name" value="Tt1218-like"/>
    <property type="match status" value="1"/>
</dbReference>
<keyword evidence="1" id="KW-1133">Transmembrane helix</keyword>
<keyword evidence="1" id="KW-0472">Membrane</keyword>
<dbReference type="EMBL" id="GU474932">
    <property type="protein sequence ID" value="ADI19773.1"/>
    <property type="molecule type" value="Genomic_DNA"/>
</dbReference>
<evidence type="ECO:0000313" key="3">
    <source>
        <dbReference type="EMBL" id="ADI19773.1"/>
    </source>
</evidence>
<evidence type="ECO:0000256" key="1">
    <source>
        <dbReference type="SAM" id="Phobius"/>
    </source>
</evidence>
<organism evidence="3">
    <name type="scientific">uncultured gamma proteobacterium EB000_37F04</name>
    <dbReference type="NCBI Taxonomy" id="710971"/>
    <lineage>
        <taxon>Bacteria</taxon>
        <taxon>Pseudomonadati</taxon>
        <taxon>Pseudomonadota</taxon>
        <taxon>Gammaproteobacteria</taxon>
        <taxon>environmental samples</taxon>
    </lineage>
</organism>
<feature type="transmembrane region" description="Helical" evidence="1">
    <location>
        <begin position="7"/>
        <end position="28"/>
    </location>
</feature>
<proteinExistence type="predicted"/>
<dbReference type="InterPro" id="IPR012902">
    <property type="entry name" value="N_methyl_site"/>
</dbReference>
<protein>
    <recommendedName>
        <fullName evidence="2">Type IV pilin Tt1218-like domain-containing protein</fullName>
    </recommendedName>
</protein>
<dbReference type="AlphaFoldDB" id="E0XZD2"/>
<dbReference type="InterPro" id="IPR054402">
    <property type="entry name" value="Tt1218-like_dom"/>
</dbReference>
<sequence length="185" mass="20173">MKRRQEGFTLIESMVAFVMLVGGLLGVFQLHLTAKRGNHEAFEYTQAHALASAIVARMRLNTRQLSTYVASNYGSGTMNPPLTSCVSPPTDEPLCSPQEMAQWDQYVWDQMVAGRNERLGARSIGAPASRTGCITHTDNTVEVVVTWEGLDAVSDNATGNPIPNCGNPSNKRRSIFLVTTMTVTP</sequence>
<dbReference type="InterPro" id="IPR013362">
    <property type="entry name" value="Pilus_4_PilV"/>
</dbReference>
<keyword evidence="1" id="KW-0812">Transmembrane</keyword>
<reference evidence="3" key="1">
    <citation type="journal article" date="2011" name="Environ. Microbiol.">
        <title>Time-series analyses of Monterey Bay coastal microbial picoplankton using a 'genome proxy' microarray.</title>
        <authorList>
            <person name="Rich V.I."/>
            <person name="Pham V.D."/>
            <person name="Eppley J."/>
            <person name="Shi Y."/>
            <person name="DeLong E.F."/>
        </authorList>
    </citation>
    <scope>NUCLEOTIDE SEQUENCE</scope>
</reference>